<evidence type="ECO:0000313" key="1">
    <source>
        <dbReference type="EMBL" id="OGZ19467.1"/>
    </source>
</evidence>
<comment type="caution">
    <text evidence="1">The sequence shown here is derived from an EMBL/GenBank/DDBJ whole genome shotgun (WGS) entry which is preliminary data.</text>
</comment>
<dbReference type="EMBL" id="MHLZ01000031">
    <property type="protein sequence ID" value="OGZ19467.1"/>
    <property type="molecule type" value="Genomic_DNA"/>
</dbReference>
<sequence length="187" mass="20669">MSNLYSIGLMNQLGDALEAAKYTPDEVTKLRVYSNLNDFKGVLTGCSKIVVVQYIIDCDADPFVPSGFTLMSHRKGGQIVWDPTKFQLYLSERQRSGKIIAGKGLGRELADVSGILNANVLDYFLAHQEIIPPECEGVVTYFWGTKFLSGGSSYVRCLYRGGGRWSSDYAWLGDDWDDASPAARFAS</sequence>
<protein>
    <submittedName>
        <fullName evidence="1">Uncharacterized protein</fullName>
    </submittedName>
</protein>
<proteinExistence type="predicted"/>
<evidence type="ECO:0000313" key="2">
    <source>
        <dbReference type="Proteomes" id="UP000177360"/>
    </source>
</evidence>
<dbReference type="Proteomes" id="UP000177360">
    <property type="component" value="Unassembled WGS sequence"/>
</dbReference>
<accession>A0A1G2E0X1</accession>
<dbReference type="AlphaFoldDB" id="A0A1G2E0X1"/>
<organism evidence="1 2">
    <name type="scientific">Candidatus Nealsonbacteria bacterium RIFCSPHIGHO2_01_FULL_38_55</name>
    <dbReference type="NCBI Taxonomy" id="1801664"/>
    <lineage>
        <taxon>Bacteria</taxon>
        <taxon>Candidatus Nealsoniibacteriota</taxon>
    </lineage>
</organism>
<reference evidence="1 2" key="1">
    <citation type="journal article" date="2016" name="Nat. Commun.">
        <title>Thousands of microbial genomes shed light on interconnected biogeochemical processes in an aquifer system.</title>
        <authorList>
            <person name="Anantharaman K."/>
            <person name="Brown C.T."/>
            <person name="Hug L.A."/>
            <person name="Sharon I."/>
            <person name="Castelle C.J."/>
            <person name="Probst A.J."/>
            <person name="Thomas B.C."/>
            <person name="Singh A."/>
            <person name="Wilkins M.J."/>
            <person name="Karaoz U."/>
            <person name="Brodie E.L."/>
            <person name="Williams K.H."/>
            <person name="Hubbard S.S."/>
            <person name="Banfield J.F."/>
        </authorList>
    </citation>
    <scope>NUCLEOTIDE SEQUENCE [LARGE SCALE GENOMIC DNA]</scope>
</reference>
<name>A0A1G2E0X1_9BACT</name>
<gene>
    <name evidence="1" type="ORF">A2626_02170</name>
</gene>